<feature type="domain" description="Myb/SANT-like DNA-binding" evidence="3">
    <location>
        <begin position="39"/>
        <end position="96"/>
    </location>
</feature>
<keyword evidence="1" id="KW-0175">Coiled coil</keyword>
<evidence type="ECO:0000256" key="2">
    <source>
        <dbReference type="SAM" id="MobiDB-lite"/>
    </source>
</evidence>
<dbReference type="Ensembl" id="ENSSPAT00000016206.1">
    <property type="protein sequence ID" value="ENSSPAP00000015948.1"/>
    <property type="gene ID" value="ENSSPAG00000012016.1"/>
</dbReference>
<accession>A0A3B5A3W8</accession>
<organism evidence="4">
    <name type="scientific">Stegastes partitus</name>
    <name type="common">bicolor damselfish</name>
    <dbReference type="NCBI Taxonomy" id="144197"/>
    <lineage>
        <taxon>Eukaryota</taxon>
        <taxon>Metazoa</taxon>
        <taxon>Chordata</taxon>
        <taxon>Craniata</taxon>
        <taxon>Vertebrata</taxon>
        <taxon>Euteleostomi</taxon>
        <taxon>Actinopterygii</taxon>
        <taxon>Neopterygii</taxon>
        <taxon>Teleostei</taxon>
        <taxon>Neoteleostei</taxon>
        <taxon>Acanthomorphata</taxon>
        <taxon>Ovalentaria</taxon>
        <taxon>Pomacentridae</taxon>
        <taxon>Stegastes</taxon>
    </lineage>
</organism>
<dbReference type="STRING" id="144197.ENSSPAP00000015948"/>
<dbReference type="GeneTree" id="ENSGT00640000091774"/>
<evidence type="ECO:0000313" key="4">
    <source>
        <dbReference type="Ensembl" id="ENSSPAP00000015948.1"/>
    </source>
</evidence>
<reference evidence="4" key="1">
    <citation type="submission" date="2023-09" db="UniProtKB">
        <authorList>
            <consortium name="Ensembl"/>
        </authorList>
    </citation>
    <scope>IDENTIFICATION</scope>
</reference>
<feature type="coiled-coil region" evidence="1">
    <location>
        <begin position="109"/>
        <end position="185"/>
    </location>
</feature>
<evidence type="ECO:0000256" key="1">
    <source>
        <dbReference type="SAM" id="Coils"/>
    </source>
</evidence>
<sequence>NKPHPTSTQVSPFETYLILCHSEILAKDDRIAFVYHENYYIFRAILKHMGLQQKMTHCQASKKWENMKKRYKELKNPPEGVKAFPEMWPFFSLMDDAMEGRLEGNAPILKEAEDEKNRMDSQQQVKEREKEVMERERLVLQRERAVLDREIAILDRDRALLEREKATMERERATVEREKAVMERERTMVEKDRDAVYKDRLTLEQEKAKLGRTSAATESTKKIAEDSSEVKESDTMNRKERFFTLFEKLIENL</sequence>
<feature type="region of interest" description="Disordered" evidence="2">
    <location>
        <begin position="208"/>
        <end position="234"/>
    </location>
</feature>
<dbReference type="AlphaFoldDB" id="A0A3B5A3W8"/>
<feature type="compositionally biased region" description="Basic and acidic residues" evidence="2">
    <location>
        <begin position="219"/>
        <end position="234"/>
    </location>
</feature>
<evidence type="ECO:0000259" key="3">
    <source>
        <dbReference type="Pfam" id="PF13837"/>
    </source>
</evidence>
<dbReference type="InterPro" id="IPR044822">
    <property type="entry name" value="Myb_DNA-bind_4"/>
</dbReference>
<name>A0A3B5A3W8_9TELE</name>
<protein>
    <submittedName>
        <fullName evidence="4">Si:dkeyp-38g8.5</fullName>
    </submittedName>
</protein>
<proteinExistence type="predicted"/>
<dbReference type="Pfam" id="PF13837">
    <property type="entry name" value="Myb_DNA-bind_4"/>
    <property type="match status" value="1"/>
</dbReference>